<evidence type="ECO:0000313" key="8">
    <source>
        <dbReference type="Proteomes" id="UP001321506"/>
    </source>
</evidence>
<comment type="caution">
    <text evidence="7">The sequence shown here is derived from an EMBL/GenBank/DDBJ whole genome shotgun (WGS) entry which is preliminary data.</text>
</comment>
<keyword evidence="3" id="KW-1003">Cell membrane</keyword>
<keyword evidence="5" id="KW-0777">Teichoic acid biosynthesis</keyword>
<evidence type="ECO:0000256" key="5">
    <source>
        <dbReference type="ARBA" id="ARBA00022944"/>
    </source>
</evidence>
<proteinExistence type="inferred from homology"/>
<dbReference type="PANTHER" id="PTHR37316:SF3">
    <property type="entry name" value="TEICHOIC ACID GLYCEROL-PHOSPHATE TRANSFERASE"/>
    <property type="match status" value="1"/>
</dbReference>
<dbReference type="GO" id="GO:0019350">
    <property type="term" value="P:teichoic acid biosynthetic process"/>
    <property type="evidence" value="ECO:0007669"/>
    <property type="project" value="UniProtKB-KW"/>
</dbReference>
<dbReference type="InterPro" id="IPR043148">
    <property type="entry name" value="TagF_C"/>
</dbReference>
<dbReference type="InterPro" id="IPR007554">
    <property type="entry name" value="Glycerophosphate_synth"/>
</dbReference>
<organism evidence="7 8">
    <name type="scientific">Ruicaihuangia caeni</name>
    <dbReference type="NCBI Taxonomy" id="3042517"/>
    <lineage>
        <taxon>Bacteria</taxon>
        <taxon>Bacillati</taxon>
        <taxon>Actinomycetota</taxon>
        <taxon>Actinomycetes</taxon>
        <taxon>Micrococcales</taxon>
        <taxon>Microbacteriaceae</taxon>
        <taxon>Ruicaihuangia</taxon>
    </lineage>
</organism>
<comment type="subcellular location">
    <subcellularLocation>
        <location evidence="1">Cell membrane</location>
        <topology evidence="1">Peripheral membrane protein</topology>
    </subcellularLocation>
</comment>
<evidence type="ECO:0000256" key="3">
    <source>
        <dbReference type="ARBA" id="ARBA00022475"/>
    </source>
</evidence>
<protein>
    <submittedName>
        <fullName evidence="7">CDP-glycerol glycerophosphotransferase family protein</fullName>
    </submittedName>
</protein>
<keyword evidence="8" id="KW-1185">Reference proteome</keyword>
<dbReference type="InterPro" id="IPR043149">
    <property type="entry name" value="TagF_N"/>
</dbReference>
<comment type="similarity">
    <text evidence="2">Belongs to the CDP-glycerol glycerophosphotransferase family.</text>
</comment>
<dbReference type="SUPFAM" id="SSF53756">
    <property type="entry name" value="UDP-Glycosyltransferase/glycogen phosphorylase"/>
    <property type="match status" value="1"/>
</dbReference>
<dbReference type="Gene3D" id="3.40.50.11820">
    <property type="match status" value="1"/>
</dbReference>
<gene>
    <name evidence="7" type="ORF">QF206_01070</name>
</gene>
<accession>A0AAW6T2B0</accession>
<sequence>MSGFTFSAGNAAKLLSAPLYALGALATRLTPRNARLWVFGCGSGLGEGALELARHVARADPKARVVWLGRDEAEVEAARARGLQAARRASWRGLRATLRAGVIVITHGFGDVNRFAVRGAFIVQLWHGIPLKRIQLDASATFDSPLPLEGLLRRLYRLAGRNISLMPAAGNISAERLRSAFGLPAERVVVTGDPRDDVLCRGTAAEREFAARALLAPLLTSQTAGATGTAQHERGVRLVLHAPTWRDGEPDPVLPTDSEWAAIDAWLERTGSVLLLRPHPHSVGEYAEAATRSPRVALVDSEAISDVNTVLAAVDVLITDYSSIAFDFALTGRPILFLAPDLERYSQTRGLYEEYHDFSGGMEASDWAALLDLLERFDRDPATRRLLRDHSERLATRHHAYRDGRNTDRVYDAIVQRLPERSRGRA</sequence>
<dbReference type="Proteomes" id="UP001321506">
    <property type="component" value="Unassembled WGS sequence"/>
</dbReference>
<evidence type="ECO:0000256" key="4">
    <source>
        <dbReference type="ARBA" id="ARBA00022679"/>
    </source>
</evidence>
<evidence type="ECO:0000313" key="7">
    <source>
        <dbReference type="EMBL" id="MDI2097559.1"/>
    </source>
</evidence>
<dbReference type="InterPro" id="IPR051612">
    <property type="entry name" value="Teichoic_Acid_Biosynth"/>
</dbReference>
<dbReference type="GO" id="GO:0047355">
    <property type="term" value="F:CDP-glycerol glycerophosphotransferase activity"/>
    <property type="evidence" value="ECO:0007669"/>
    <property type="project" value="InterPro"/>
</dbReference>
<dbReference type="Pfam" id="PF04464">
    <property type="entry name" value="Glyphos_transf"/>
    <property type="match status" value="1"/>
</dbReference>
<dbReference type="Gene3D" id="3.40.50.12580">
    <property type="match status" value="1"/>
</dbReference>
<name>A0AAW6T2B0_9MICO</name>
<dbReference type="GO" id="GO:0005886">
    <property type="term" value="C:plasma membrane"/>
    <property type="evidence" value="ECO:0007669"/>
    <property type="project" value="UniProtKB-SubCell"/>
</dbReference>
<evidence type="ECO:0000256" key="1">
    <source>
        <dbReference type="ARBA" id="ARBA00004202"/>
    </source>
</evidence>
<dbReference type="RefSeq" id="WP_281487349.1">
    <property type="nucleotide sequence ID" value="NZ_JASATX010000001.1"/>
</dbReference>
<dbReference type="PANTHER" id="PTHR37316">
    <property type="entry name" value="TEICHOIC ACID GLYCEROL-PHOSPHATE PRIMASE"/>
    <property type="match status" value="1"/>
</dbReference>
<evidence type="ECO:0000256" key="6">
    <source>
        <dbReference type="ARBA" id="ARBA00023136"/>
    </source>
</evidence>
<evidence type="ECO:0000256" key="2">
    <source>
        <dbReference type="ARBA" id="ARBA00010488"/>
    </source>
</evidence>
<dbReference type="EMBL" id="JASATX010000001">
    <property type="protein sequence ID" value="MDI2097559.1"/>
    <property type="molecule type" value="Genomic_DNA"/>
</dbReference>
<keyword evidence="4" id="KW-0808">Transferase</keyword>
<reference evidence="7 8" key="1">
    <citation type="submission" date="2023-04" db="EMBL/GenBank/DDBJ databases">
        <title>Klugiella caeni sp. nov. isolated from the sludge of biochemical tank.</title>
        <authorList>
            <person name="Geng K."/>
        </authorList>
    </citation>
    <scope>NUCLEOTIDE SEQUENCE [LARGE SCALE GENOMIC DNA]</scope>
    <source>
        <strain evidence="7 8">YN-L-19</strain>
    </source>
</reference>
<keyword evidence="6" id="KW-0472">Membrane</keyword>
<dbReference type="AlphaFoldDB" id="A0AAW6T2B0"/>